<accession>A0A0K8UVR3</accession>
<feature type="coiled-coil region" evidence="1">
    <location>
        <begin position="359"/>
        <end position="827"/>
    </location>
</feature>
<evidence type="ECO:0000313" key="3">
    <source>
        <dbReference type="EMBL" id="JAI30681.1"/>
    </source>
</evidence>
<name>A0A0K8UVR3_BACLA</name>
<feature type="compositionally biased region" description="Gly residues" evidence="2">
    <location>
        <begin position="1027"/>
        <end position="1039"/>
    </location>
</feature>
<dbReference type="PANTHER" id="PTHR18867:SF12">
    <property type="entry name" value="DNA REPAIR PROTEIN RAD50"/>
    <property type="match status" value="1"/>
</dbReference>
<evidence type="ECO:0000256" key="2">
    <source>
        <dbReference type="SAM" id="MobiDB-lite"/>
    </source>
</evidence>
<feature type="compositionally biased region" description="Polar residues" evidence="2">
    <location>
        <begin position="127"/>
        <end position="141"/>
    </location>
</feature>
<feature type="compositionally biased region" description="Low complexity" evidence="2">
    <location>
        <begin position="1063"/>
        <end position="1081"/>
    </location>
</feature>
<protein>
    <submittedName>
        <fullName evidence="3">Protein lava lamp</fullName>
    </submittedName>
</protein>
<feature type="region of interest" description="Disordered" evidence="2">
    <location>
        <begin position="1002"/>
        <end position="1081"/>
    </location>
</feature>
<dbReference type="GO" id="GO:0043047">
    <property type="term" value="F:single-stranded telomeric DNA binding"/>
    <property type="evidence" value="ECO:0007669"/>
    <property type="project" value="TreeGrafter"/>
</dbReference>
<feature type="compositionally biased region" description="Polar residues" evidence="2">
    <location>
        <begin position="12"/>
        <end position="22"/>
    </location>
</feature>
<feature type="compositionally biased region" description="Low complexity" evidence="2">
    <location>
        <begin position="149"/>
        <end position="160"/>
    </location>
</feature>
<dbReference type="GO" id="GO:0000794">
    <property type="term" value="C:condensed nuclear chromosome"/>
    <property type="evidence" value="ECO:0007669"/>
    <property type="project" value="TreeGrafter"/>
</dbReference>
<evidence type="ECO:0000256" key="1">
    <source>
        <dbReference type="SAM" id="Coils"/>
    </source>
</evidence>
<dbReference type="OrthoDB" id="2441647at2759"/>
<feature type="coiled-coil region" evidence="1">
    <location>
        <begin position="853"/>
        <end position="943"/>
    </location>
</feature>
<reference evidence="3" key="1">
    <citation type="submission" date="2015-06" db="EMBL/GenBank/DDBJ databases">
        <authorList>
            <person name="Hoefler B.C."/>
            <person name="Straight P.D."/>
        </authorList>
    </citation>
    <scope>NUCLEOTIDE SEQUENCE</scope>
</reference>
<dbReference type="GO" id="GO:0051880">
    <property type="term" value="F:G-quadruplex DNA binding"/>
    <property type="evidence" value="ECO:0007669"/>
    <property type="project" value="TreeGrafter"/>
</dbReference>
<sequence>MSSNDPNEHAANISNLQESFSKQQKKISALKELVRKSEAAHGKSTSSTQAKVKNIAQCLTNLKNKARSRQSFPASNPSTVQENITTFAPNEVIEPVLDQYHHPPQQHGAPQLTHSFSYVEQNVGAPSQYAQTSTPNFTPLKSQHRSDSSKSLSSSTMQGSEKVQLLRQQMEQNKLLMAQRASSKQHLEQLVSQLKEKFDTTQQCLEDTNELGKSMSDLSALMVRSPTSRERHKSATDLSSQPFSLERERIKFLENRCRLLEKQLEKERQVHGTPEATTANESKKLKELENKVVELEKLLQERQNEIENKIGETQQLAEELERTRSDVSAKDEELCLMRLKQGDTSNDFTELADLENNDIERLRSELADKHVRINELEEINDMLEANRCELTLKNNKYEEQIEQLKLELNAANEKMQTVEEELKRSEEKCASLAEVLEKLQNTTEAVVVETGKTVNITSVQVSEEMAKQIQELRDECDKLLEENTQLKETISEQEKLEVSDASIAEKIAALESTIESQREDLKERQTKIARMEEEVMEKTIELNVLNANFKVLEEKLDAASKSKSLFSSIGGEAADNPALEAEIQQLKQKLDESNKAMIKLKLKCKQTEKQVEKLKKSSDLHAENVRLTALSEELQQKITELEDEKGQWQLTQVDTATKTNEVDNTEEQEERIAEFEEKLKTQAETVRLLEEQKYEQAQKLEVAEEKLRELQEQLDSRDGEETRRVKSEMSEIQLEEKVEEQTQQLQQLEERLAKTHIELEEHKQKVAELQEQKQAADKKLENYMVENMELLDKIEKLSKSSSSAESIEIVERLTQQERAEIDEYNKQQLDGTTVNSVNELTQTEMAPELSDSLVKLREESSELMNKIELFTTERREVLERMEHLTAENHELIEKVEELTREKEDMETNVLLANDAKIKLEERIKELSKEKDQLAVQVAEFKVQGNQLSQELSSLQKSSEVVAALDSKDDAALIAKCEKCLTNLSHELEIYRKANDRNAKFNASKKIGKRSQECAHTTQRTLAEGERGQYGSGNGNGCGDSGRSDGSQWQGIGRIRTADDTESTAEGANQGTATGAARGAGS</sequence>
<dbReference type="GO" id="GO:0030870">
    <property type="term" value="C:Mre11 complex"/>
    <property type="evidence" value="ECO:0007669"/>
    <property type="project" value="TreeGrafter"/>
</dbReference>
<dbReference type="GO" id="GO:0007004">
    <property type="term" value="P:telomere maintenance via telomerase"/>
    <property type="evidence" value="ECO:0007669"/>
    <property type="project" value="TreeGrafter"/>
</dbReference>
<dbReference type="GO" id="GO:0070192">
    <property type="term" value="P:chromosome organization involved in meiotic cell cycle"/>
    <property type="evidence" value="ECO:0007669"/>
    <property type="project" value="TreeGrafter"/>
</dbReference>
<proteinExistence type="predicted"/>
<gene>
    <name evidence="3" type="primary">lva_3</name>
    <name evidence="3" type="ORF">c0_g1_i5</name>
</gene>
<dbReference type="EMBL" id="GDHF01021633">
    <property type="protein sequence ID" value="JAI30681.1"/>
    <property type="molecule type" value="Transcribed_RNA"/>
</dbReference>
<feature type="region of interest" description="Disordered" evidence="2">
    <location>
        <begin position="1"/>
        <end position="26"/>
    </location>
</feature>
<keyword evidence="1" id="KW-0175">Coiled coil</keyword>
<dbReference type="AlphaFoldDB" id="A0A0K8UVR3"/>
<dbReference type="Gene3D" id="1.20.5.1000">
    <property type="entry name" value="arf6 gtpase in complex with a specific effector, jip4"/>
    <property type="match status" value="1"/>
</dbReference>
<dbReference type="PANTHER" id="PTHR18867">
    <property type="entry name" value="RAD50"/>
    <property type="match status" value="1"/>
</dbReference>
<dbReference type="GO" id="GO:0006302">
    <property type="term" value="P:double-strand break repair"/>
    <property type="evidence" value="ECO:0007669"/>
    <property type="project" value="TreeGrafter"/>
</dbReference>
<dbReference type="GO" id="GO:0000722">
    <property type="term" value="P:telomere maintenance via recombination"/>
    <property type="evidence" value="ECO:0007669"/>
    <property type="project" value="TreeGrafter"/>
</dbReference>
<dbReference type="GO" id="GO:0003691">
    <property type="term" value="F:double-stranded telomeric DNA binding"/>
    <property type="evidence" value="ECO:0007669"/>
    <property type="project" value="TreeGrafter"/>
</dbReference>
<organism evidence="3">
    <name type="scientific">Bactrocera latifrons</name>
    <name type="common">Malaysian fruit fly</name>
    <name type="synonym">Chaetodacus latifrons</name>
    <dbReference type="NCBI Taxonomy" id="174628"/>
    <lineage>
        <taxon>Eukaryota</taxon>
        <taxon>Metazoa</taxon>
        <taxon>Ecdysozoa</taxon>
        <taxon>Arthropoda</taxon>
        <taxon>Hexapoda</taxon>
        <taxon>Insecta</taxon>
        <taxon>Pterygota</taxon>
        <taxon>Neoptera</taxon>
        <taxon>Endopterygota</taxon>
        <taxon>Diptera</taxon>
        <taxon>Brachycera</taxon>
        <taxon>Muscomorpha</taxon>
        <taxon>Tephritoidea</taxon>
        <taxon>Tephritidae</taxon>
        <taxon>Bactrocera</taxon>
        <taxon>Bactrocera</taxon>
    </lineage>
</organism>
<feature type="coiled-coil region" evidence="1">
    <location>
        <begin position="243"/>
        <end position="326"/>
    </location>
</feature>
<feature type="region of interest" description="Disordered" evidence="2">
    <location>
        <begin position="127"/>
        <end position="162"/>
    </location>
</feature>